<keyword evidence="5 15" id="KW-0347">Helicase</keyword>
<dbReference type="PANTHER" id="PTHR13710">
    <property type="entry name" value="DNA HELICASE RECQ FAMILY MEMBER"/>
    <property type="match status" value="1"/>
</dbReference>
<dbReference type="SUPFAM" id="SSF52540">
    <property type="entry name" value="P-loop containing nucleoside triphosphate hydrolases"/>
    <property type="match status" value="1"/>
</dbReference>
<dbReference type="Pfam" id="PF00270">
    <property type="entry name" value="DEAD"/>
    <property type="match status" value="1"/>
</dbReference>
<keyword evidence="2" id="KW-0479">Metal-binding</keyword>
<dbReference type="InterPro" id="IPR014001">
    <property type="entry name" value="Helicase_ATP-bd"/>
</dbReference>
<evidence type="ECO:0000256" key="8">
    <source>
        <dbReference type="ARBA" id="ARBA00023235"/>
    </source>
</evidence>
<evidence type="ECO:0000256" key="3">
    <source>
        <dbReference type="ARBA" id="ARBA00022741"/>
    </source>
</evidence>
<evidence type="ECO:0000259" key="14">
    <source>
        <dbReference type="PROSITE" id="PS51194"/>
    </source>
</evidence>
<evidence type="ECO:0000256" key="6">
    <source>
        <dbReference type="ARBA" id="ARBA00022840"/>
    </source>
</evidence>
<evidence type="ECO:0000313" key="15">
    <source>
        <dbReference type="EMBL" id="MFD2277100.1"/>
    </source>
</evidence>
<keyword evidence="3" id="KW-0547">Nucleotide-binding</keyword>
<keyword evidence="6" id="KW-0067">ATP-binding</keyword>
<evidence type="ECO:0000256" key="2">
    <source>
        <dbReference type="ARBA" id="ARBA00022723"/>
    </source>
</evidence>
<evidence type="ECO:0000256" key="11">
    <source>
        <dbReference type="ARBA" id="ARBA00044535"/>
    </source>
</evidence>
<evidence type="ECO:0000256" key="4">
    <source>
        <dbReference type="ARBA" id="ARBA00022801"/>
    </source>
</evidence>
<dbReference type="PANTHER" id="PTHR13710:SF105">
    <property type="entry name" value="ATP-DEPENDENT DNA HELICASE Q1"/>
    <property type="match status" value="1"/>
</dbReference>
<gene>
    <name evidence="15" type="ORF">ACFSQZ_11510</name>
</gene>
<proteinExistence type="inferred from homology"/>
<sequence>MNDQLDSALATHFGHSHFRPLQREIVDSVLQGNPALAILPTGGGKSLTYQLPALLLDGLSIVISPLLSLIEDQTQELQKKGIPVERYDSTQSYDQKQNALKRIESGSVKLFYTSPESLVSPELLKRLKSQNIALVAIDEAHCISEWGHSFRPSYLFLPKIIRSLKPHSILALTATATKKTASDIRKLFRIKTAEQFQSSHFRENLHFKITPVSAETRNNALLESLQTKGRLPAIVYAMRQEDCERIASLLSDHGFNTRSYHAGLTNKSRVSIQDAFLQDKIDIVVATIAFGMGVDKPNIRSVIHYHLPKSPEGWMQESGRAGRDGASSLCQLLACGDDLVPLENFIYAKEIKPATLQRFLSSLSSQGNSVQISPYQTRIQYDFLVSTLDVLLAKLEVRGHLKFTGSEWRYIRAWPVAGKQVDLTTYPLKIQHALESIFSLGNRYDTFETESEFGIKPNKLWTILHELRDTGDIVYKPSGWLWNYKLLKPINEDLTKVLILDLSSQFKNGLHKVHAVEQIATSRQCIPSHLAKWFGEKLPQSCGHCSSCIKEKRPRKLPISNESILSDEQLERIKALLSQSNKRFQNEQQLTRFLCGIPSPYIRHYFLHQKKEFGMLSYLPYADVNAYAKAMVTGV</sequence>
<name>A0ABW5E6Q7_9BACT</name>
<comment type="caution">
    <text evidence="15">The sequence shown here is derived from an EMBL/GenBank/DDBJ whole genome shotgun (WGS) entry which is preliminary data.</text>
</comment>
<evidence type="ECO:0000256" key="12">
    <source>
        <dbReference type="ARBA" id="ARBA00044550"/>
    </source>
</evidence>
<dbReference type="InterPro" id="IPR011545">
    <property type="entry name" value="DEAD/DEAH_box_helicase_dom"/>
</dbReference>
<dbReference type="InterPro" id="IPR036388">
    <property type="entry name" value="WH-like_DNA-bd_sf"/>
</dbReference>
<evidence type="ECO:0000256" key="1">
    <source>
        <dbReference type="ARBA" id="ARBA00005446"/>
    </source>
</evidence>
<evidence type="ECO:0000256" key="5">
    <source>
        <dbReference type="ARBA" id="ARBA00022806"/>
    </source>
</evidence>
<dbReference type="NCBIfam" id="TIGR00614">
    <property type="entry name" value="recQ_fam"/>
    <property type="match status" value="1"/>
</dbReference>
<dbReference type="PROSITE" id="PS51194">
    <property type="entry name" value="HELICASE_CTER"/>
    <property type="match status" value="1"/>
</dbReference>
<keyword evidence="16" id="KW-1185">Reference proteome</keyword>
<dbReference type="CDD" id="cd17920">
    <property type="entry name" value="DEXHc_RecQ"/>
    <property type="match status" value="1"/>
</dbReference>
<accession>A0ABW5E6Q7</accession>
<feature type="domain" description="Helicase ATP-binding" evidence="13">
    <location>
        <begin position="26"/>
        <end position="194"/>
    </location>
</feature>
<dbReference type="GO" id="GO:0016787">
    <property type="term" value="F:hydrolase activity"/>
    <property type="evidence" value="ECO:0007669"/>
    <property type="project" value="UniProtKB-KW"/>
</dbReference>
<dbReference type="InterPro" id="IPR032284">
    <property type="entry name" value="RecQ_Zn-bd"/>
</dbReference>
<dbReference type="SMART" id="SM00487">
    <property type="entry name" value="DEXDc"/>
    <property type="match status" value="1"/>
</dbReference>
<dbReference type="EC" id="5.6.2.4" evidence="10"/>
<evidence type="ECO:0000259" key="13">
    <source>
        <dbReference type="PROSITE" id="PS51192"/>
    </source>
</evidence>
<dbReference type="Proteomes" id="UP001597297">
    <property type="component" value="Unassembled WGS sequence"/>
</dbReference>
<dbReference type="InterPro" id="IPR027417">
    <property type="entry name" value="P-loop_NTPase"/>
</dbReference>
<dbReference type="InterPro" id="IPR004589">
    <property type="entry name" value="DNA_helicase_ATP-dep_RecQ"/>
</dbReference>
<keyword evidence="4 15" id="KW-0378">Hydrolase</keyword>
<reference evidence="16" key="1">
    <citation type="journal article" date="2019" name="Int. J. Syst. Evol. Microbiol.">
        <title>The Global Catalogue of Microorganisms (GCM) 10K type strain sequencing project: providing services to taxonomists for standard genome sequencing and annotation.</title>
        <authorList>
            <consortium name="The Broad Institute Genomics Platform"/>
            <consortium name="The Broad Institute Genome Sequencing Center for Infectious Disease"/>
            <person name="Wu L."/>
            <person name="Ma J."/>
        </authorList>
    </citation>
    <scope>NUCLEOTIDE SEQUENCE [LARGE SCALE GENOMIC DNA]</scope>
    <source>
        <strain evidence="16">JCM 16545</strain>
    </source>
</reference>
<dbReference type="PROSITE" id="PS51192">
    <property type="entry name" value="HELICASE_ATP_BIND_1"/>
    <property type="match status" value="1"/>
</dbReference>
<keyword evidence="8" id="KW-0413">Isomerase</keyword>
<dbReference type="InterPro" id="IPR001650">
    <property type="entry name" value="Helicase_C-like"/>
</dbReference>
<evidence type="ECO:0000256" key="7">
    <source>
        <dbReference type="ARBA" id="ARBA00023125"/>
    </source>
</evidence>
<dbReference type="EMBL" id="JBHUJC010000038">
    <property type="protein sequence ID" value="MFD2277100.1"/>
    <property type="molecule type" value="Genomic_DNA"/>
</dbReference>
<dbReference type="Pfam" id="PF16124">
    <property type="entry name" value="RecQ_Zn_bind"/>
    <property type="match status" value="1"/>
</dbReference>
<dbReference type="Gene3D" id="1.10.10.10">
    <property type="entry name" value="Winged helix-like DNA-binding domain superfamily/Winged helix DNA-binding domain"/>
    <property type="match status" value="1"/>
</dbReference>
<dbReference type="SMART" id="SM00490">
    <property type="entry name" value="HELICc"/>
    <property type="match status" value="1"/>
</dbReference>
<organism evidence="15 16">
    <name type="scientific">Rubritalea spongiae</name>
    <dbReference type="NCBI Taxonomy" id="430797"/>
    <lineage>
        <taxon>Bacteria</taxon>
        <taxon>Pseudomonadati</taxon>
        <taxon>Verrucomicrobiota</taxon>
        <taxon>Verrucomicrobiia</taxon>
        <taxon>Verrucomicrobiales</taxon>
        <taxon>Rubritaleaceae</taxon>
        <taxon>Rubritalea</taxon>
    </lineage>
</organism>
<comment type="catalytic activity">
    <reaction evidence="9">
        <text>Couples ATP hydrolysis with the unwinding of duplex DNA by translocating in the 3'-5' direction.</text>
        <dbReference type="EC" id="5.6.2.4"/>
    </reaction>
</comment>
<dbReference type="Pfam" id="PF00271">
    <property type="entry name" value="Helicase_C"/>
    <property type="match status" value="1"/>
</dbReference>
<evidence type="ECO:0000256" key="10">
    <source>
        <dbReference type="ARBA" id="ARBA00034808"/>
    </source>
</evidence>
<dbReference type="RefSeq" id="WP_377094829.1">
    <property type="nucleotide sequence ID" value="NZ_JBHSJM010000001.1"/>
</dbReference>
<dbReference type="Gene3D" id="3.40.50.300">
    <property type="entry name" value="P-loop containing nucleotide triphosphate hydrolases"/>
    <property type="match status" value="2"/>
</dbReference>
<protein>
    <recommendedName>
        <fullName evidence="11">ATP-dependent DNA helicase RecQ</fullName>
        <ecNumber evidence="10">5.6.2.4</ecNumber>
    </recommendedName>
    <alternativeName>
        <fullName evidence="12">DNA 3'-5' helicase RecQ</fullName>
    </alternativeName>
</protein>
<evidence type="ECO:0000313" key="16">
    <source>
        <dbReference type="Proteomes" id="UP001597297"/>
    </source>
</evidence>
<evidence type="ECO:0000256" key="9">
    <source>
        <dbReference type="ARBA" id="ARBA00034617"/>
    </source>
</evidence>
<keyword evidence="7" id="KW-0238">DNA-binding</keyword>
<comment type="similarity">
    <text evidence="1">Belongs to the helicase family. RecQ subfamily.</text>
</comment>
<dbReference type="GO" id="GO:0003678">
    <property type="term" value="F:DNA helicase activity"/>
    <property type="evidence" value="ECO:0007669"/>
    <property type="project" value="UniProtKB-EC"/>
</dbReference>
<feature type="domain" description="Helicase C-terminal" evidence="14">
    <location>
        <begin position="221"/>
        <end position="371"/>
    </location>
</feature>